<accession>A0ABZ2U7D2</accession>
<gene>
    <name evidence="2" type="ORF">RVF87_06945</name>
</gene>
<dbReference type="EMBL" id="CP136137">
    <property type="protein sequence ID" value="WYY08786.1"/>
    <property type="molecule type" value="Genomic_DNA"/>
</dbReference>
<protein>
    <submittedName>
        <fullName evidence="2">DUF2812 domain-containing protein</fullName>
    </submittedName>
</protein>
<evidence type="ECO:0000313" key="2">
    <source>
        <dbReference type="EMBL" id="WYY08786.1"/>
    </source>
</evidence>
<dbReference type="Proteomes" id="UP001479933">
    <property type="component" value="Chromosome"/>
</dbReference>
<sequence length="186" mass="20231">MSTTTWFAPFLRPAPAAFEQWLEAKAADGQILTDYTWLSPVRMTFTESAPAQVRYVVERRANPAPVDYFRFREAEGWHHVGRAADLHIWSRHYTDRRPAGFIGVDLERRASLLGVGLAVIAMVTMIAAVAMAATSIAVSASAALWAPAIALGVVGVAATFGAATFAVSERRARTDETRAPRTRVSA</sequence>
<name>A0ABZ2U7D2_9ACTN</name>
<evidence type="ECO:0000256" key="1">
    <source>
        <dbReference type="SAM" id="Phobius"/>
    </source>
</evidence>
<keyword evidence="1" id="KW-0812">Transmembrane</keyword>
<keyword evidence="1" id="KW-1133">Transmembrane helix</keyword>
<dbReference type="RefSeq" id="WP_066172485.1">
    <property type="nucleotide sequence ID" value="NZ_CP136137.1"/>
</dbReference>
<dbReference type="Pfam" id="PF11193">
    <property type="entry name" value="DUF2812"/>
    <property type="match status" value="1"/>
</dbReference>
<evidence type="ECO:0000313" key="3">
    <source>
        <dbReference type="Proteomes" id="UP001479933"/>
    </source>
</evidence>
<keyword evidence="3" id="KW-1185">Reference proteome</keyword>
<dbReference type="InterPro" id="IPR021359">
    <property type="entry name" value="DUF2812"/>
</dbReference>
<proteinExistence type="predicted"/>
<feature type="transmembrane region" description="Helical" evidence="1">
    <location>
        <begin position="112"/>
        <end position="138"/>
    </location>
</feature>
<feature type="transmembrane region" description="Helical" evidence="1">
    <location>
        <begin position="144"/>
        <end position="168"/>
    </location>
</feature>
<keyword evidence="1" id="KW-0472">Membrane</keyword>
<reference evidence="2 3" key="1">
    <citation type="journal article" date="2023" name="Virus Evol.">
        <title>Computational host range prediction-The good, the bad, and the ugly.</title>
        <authorList>
            <person name="Howell A.A."/>
            <person name="Versoza C.J."/>
            <person name="Pfeifer S.P."/>
        </authorList>
    </citation>
    <scope>NUCLEOTIDE SEQUENCE [LARGE SCALE GENOMIC DNA]</scope>
    <source>
        <strain evidence="2 3">1610/1b</strain>
    </source>
</reference>
<organism evidence="2 3">
    <name type="scientific">Gordonia hydrophobica</name>
    <dbReference type="NCBI Taxonomy" id="40516"/>
    <lineage>
        <taxon>Bacteria</taxon>
        <taxon>Bacillati</taxon>
        <taxon>Actinomycetota</taxon>
        <taxon>Actinomycetes</taxon>
        <taxon>Mycobacteriales</taxon>
        <taxon>Gordoniaceae</taxon>
        <taxon>Gordonia</taxon>
    </lineage>
</organism>